<evidence type="ECO:0000313" key="3">
    <source>
        <dbReference type="EMBL" id="NVF15894.1"/>
    </source>
</evidence>
<dbReference type="InterPro" id="IPR019960">
    <property type="entry name" value="T1SS_VCA0849"/>
</dbReference>
<name>A0A7Y6RG20_9GAMM</name>
<dbReference type="GO" id="GO:0005509">
    <property type="term" value="F:calcium ion binding"/>
    <property type="evidence" value="ECO:0007669"/>
    <property type="project" value="InterPro"/>
</dbReference>
<dbReference type="PROSITE" id="PS00330">
    <property type="entry name" value="HEMOLYSIN_CALCIUM"/>
    <property type="match status" value="1"/>
</dbReference>
<organism evidence="3 4">
    <name type="scientific">Vreelandella maris</name>
    <dbReference type="NCBI Taxonomy" id="2729617"/>
    <lineage>
        <taxon>Bacteria</taxon>
        <taxon>Pseudomonadati</taxon>
        <taxon>Pseudomonadota</taxon>
        <taxon>Gammaproteobacteria</taxon>
        <taxon>Oceanospirillales</taxon>
        <taxon>Halomonadaceae</taxon>
        <taxon>Vreelandella</taxon>
    </lineage>
</organism>
<dbReference type="EMBL" id="JABWCV010000024">
    <property type="protein sequence ID" value="NVF15894.1"/>
    <property type="molecule type" value="Genomic_DNA"/>
</dbReference>
<dbReference type="AlphaFoldDB" id="A0A7Y6RG20"/>
<feature type="non-terminal residue" evidence="3">
    <location>
        <position position="1"/>
    </location>
</feature>
<comment type="caution">
    <text evidence="3">The sequence shown here is derived from an EMBL/GenBank/DDBJ whole genome shotgun (WGS) entry which is preliminary data.</text>
</comment>
<keyword evidence="4" id="KW-1185">Reference proteome</keyword>
<dbReference type="InterPro" id="IPR011049">
    <property type="entry name" value="Serralysin-like_metalloprot_C"/>
</dbReference>
<gene>
    <name evidence="3" type="ORF">HUO07_17215</name>
</gene>
<evidence type="ECO:0000313" key="4">
    <source>
        <dbReference type="Proteomes" id="UP000589984"/>
    </source>
</evidence>
<protein>
    <submittedName>
        <fullName evidence="3">Type I secretion C-terminal target domain-containing protein</fullName>
    </submittedName>
</protein>
<dbReference type="InterPro" id="IPR018511">
    <property type="entry name" value="Hemolysin-typ_Ca-bd_CS"/>
</dbReference>
<dbReference type="Proteomes" id="UP000589984">
    <property type="component" value="Unassembled WGS sequence"/>
</dbReference>
<dbReference type="RefSeq" id="WP_176304578.1">
    <property type="nucleotide sequence ID" value="NZ_JABWCV010000024.1"/>
</dbReference>
<evidence type="ECO:0000256" key="1">
    <source>
        <dbReference type="ARBA" id="ARBA00022837"/>
    </source>
</evidence>
<accession>A0A7Y6RG20</accession>
<feature type="compositionally biased region" description="Low complexity" evidence="2">
    <location>
        <begin position="1087"/>
        <end position="1105"/>
    </location>
</feature>
<dbReference type="SUPFAM" id="SSF51120">
    <property type="entry name" value="beta-Roll"/>
    <property type="match status" value="1"/>
</dbReference>
<dbReference type="InterPro" id="IPR001343">
    <property type="entry name" value="Hemolysn_Ca-bd"/>
</dbReference>
<sequence>SNGGLFTLNANGSYTFDPNGDFDNLDANDSVTSSISYQATDGEGSSNTATLTVQINGLNETPTITPEKTAVSEEGLDLQGKKGFPDEQAGDGYTDTTNETTSSGTINITDNGTAALTAEINLASLNSVSLSSGDKEISWAYGGEDGSNKAVAIGAIDSGLEVIRIELNDGNNQVNAEGNEPPSSIGYSVKLSQPVDHSDPTSEDTLNFDVGIILSDGSNDAEGSFNITIEDDGVEISQSAPEGGYKVNTDADDIVKVMKGAFGFSNGENLQDHNFTISVKGLNDASGENAATVNQSNNGLSVKSSGVSPQLEQLDYEIDYRSDNNFEELIFKLDEGYLAFGLKAKLTDLFTKDTQFDSANEQAEMVFYRDGDKVGKEESVVASSDAGDFYTQDLISVPGGFDEVRFVAVDNLGGTGDQNSDFALESIEFLGDPDEQQPIGSATGKVDASSADGIAGYELLKPEDSEYKLTLKDDQHTLVAINDSGKVFEIKLTGNTGTWDFLQYQEMAEDVNFDVKATDGDGDSNTITVNLNTYSGEPDDTEAPQADGGIVEGLEDQEGGLAINWKDFKVSENTNSIRITDVGNNGTLQLNGNDVSDDQEITESDTEDGNLVFIPAVDASGFDGYEGNEVGNKEADYAHITFKPMEGDVEGKEAILAVNIIPVADAPTVTLDVSEGSEITQVNGGSQSSDGYGFDVKDGEIFAIGHNVQVWYTNASKGYKDTDDFKTVKDLTDGDIQSILKNSSDYVGLSNFTKYSKGNTDGSAKTDVFLLNENSGYSDIKNDNNGEEHIFKSMNAVKGNAGEGNSADFIFLVQNPGVEYKVGGIVPHEWHNYANHNDNWNIETDKNVNVISGSNQLAGVVTSKGDYLGYPGLVDNDTKVAYDITLSAELVDTDGSEVLSDITLTGVPKDATLTVNENSNVTITEKSDYWLISNNGEDSLADVNLTLTVSAGDGDFSLVAKATATEVGENGVPLDNISSADTLIGGEGNDQLYGGAGADTFKWEFADQGTEENPATDTVRDVNADEGDKLDISELLPDMDDDIEQFIQVGTDGEGETVLNISTKGDLGKNGENADQHIVLNGADMGSQSSSDFLQSLLQDTPKTE</sequence>
<dbReference type="Pfam" id="PF17963">
    <property type="entry name" value="Big_9"/>
    <property type="match status" value="1"/>
</dbReference>
<dbReference type="Pfam" id="PF00353">
    <property type="entry name" value="HemolysinCabind"/>
    <property type="match status" value="1"/>
</dbReference>
<proteinExistence type="predicted"/>
<feature type="region of interest" description="Disordered" evidence="2">
    <location>
        <begin position="1082"/>
        <end position="1105"/>
    </location>
</feature>
<keyword evidence="1" id="KW-0106">Calcium</keyword>
<feature type="compositionally biased region" description="Low complexity" evidence="2">
    <location>
        <begin position="91"/>
        <end position="105"/>
    </location>
</feature>
<dbReference type="NCBIfam" id="TIGR03661">
    <property type="entry name" value="T1SS_VCA0849"/>
    <property type="match status" value="1"/>
</dbReference>
<evidence type="ECO:0000256" key="2">
    <source>
        <dbReference type="SAM" id="MobiDB-lite"/>
    </source>
</evidence>
<reference evidence="3 4" key="1">
    <citation type="submission" date="2020-06" db="EMBL/GenBank/DDBJ databases">
        <title>Halomonas sp. QX-1 draft genome sequence.</title>
        <authorList>
            <person name="Qiu X."/>
        </authorList>
    </citation>
    <scope>NUCLEOTIDE SEQUENCE [LARGE SCALE GENOMIC DNA]</scope>
    <source>
        <strain evidence="3 4">QX-1</strain>
    </source>
</reference>
<feature type="region of interest" description="Disordered" evidence="2">
    <location>
        <begin position="74"/>
        <end position="105"/>
    </location>
</feature>